<sequence>MALQYDEIVRTGLARQVADLIRTAILEGKLQVDERLPSEDELAKRFGISRPTVREALKVLAAQSLIRARRGPTGGNFVTRPDPDALARSITDASTLLVGVGTFGIDEIIAARIETETICCRLAATNRTDEDLARLREEIALQRDEALSDTDFCASDVRFHRAVVTATGNGPLWLMMHVVIESFIPVTNMLIFGAQERRRTVDGHASVVDAIAARDADRATLHMRRHLNGMCAVVNQALDQRVARAVPKNDQGEQTG</sequence>
<dbReference type="SUPFAM" id="SSF48008">
    <property type="entry name" value="GntR ligand-binding domain-like"/>
    <property type="match status" value="1"/>
</dbReference>
<organism evidence="5 6">
    <name type="scientific">Pseudotabrizicola alkalilacus</name>
    <dbReference type="NCBI Taxonomy" id="2305252"/>
    <lineage>
        <taxon>Bacteria</taxon>
        <taxon>Pseudomonadati</taxon>
        <taxon>Pseudomonadota</taxon>
        <taxon>Alphaproteobacteria</taxon>
        <taxon>Rhodobacterales</taxon>
        <taxon>Paracoccaceae</taxon>
        <taxon>Pseudotabrizicola</taxon>
    </lineage>
</organism>
<feature type="domain" description="HTH gntR-type" evidence="4">
    <location>
        <begin position="11"/>
        <end position="81"/>
    </location>
</feature>
<reference evidence="5 6" key="1">
    <citation type="submission" date="2018-08" db="EMBL/GenBank/DDBJ databases">
        <title>Flavobacterium tibetense sp. nov., isolated from a wetland YonghuCo on Tibetan Plateau.</title>
        <authorList>
            <person name="Phurbu D."/>
            <person name="Lu H."/>
            <person name="Xing P."/>
        </authorList>
    </citation>
    <scope>NUCLEOTIDE SEQUENCE [LARGE SCALE GENOMIC DNA]</scope>
    <source>
        <strain evidence="5 6">DJC</strain>
    </source>
</reference>
<evidence type="ECO:0000313" key="5">
    <source>
        <dbReference type="EMBL" id="RGP37949.1"/>
    </source>
</evidence>
<dbReference type="Gene3D" id="1.10.10.10">
    <property type="entry name" value="Winged helix-like DNA-binding domain superfamily/Winged helix DNA-binding domain"/>
    <property type="match status" value="1"/>
</dbReference>
<gene>
    <name evidence="5" type="ORF">D1012_08685</name>
</gene>
<name>A0A411Z4H5_9RHOB</name>
<dbReference type="CDD" id="cd07377">
    <property type="entry name" value="WHTH_GntR"/>
    <property type="match status" value="1"/>
</dbReference>
<dbReference type="InterPro" id="IPR000524">
    <property type="entry name" value="Tscrpt_reg_HTH_GntR"/>
</dbReference>
<evidence type="ECO:0000259" key="4">
    <source>
        <dbReference type="PROSITE" id="PS50949"/>
    </source>
</evidence>
<keyword evidence="3" id="KW-0804">Transcription</keyword>
<keyword evidence="6" id="KW-1185">Reference proteome</keyword>
<dbReference type="SUPFAM" id="SSF46785">
    <property type="entry name" value="Winged helix' DNA-binding domain"/>
    <property type="match status" value="1"/>
</dbReference>
<dbReference type="AlphaFoldDB" id="A0A411Z4H5"/>
<dbReference type="PANTHER" id="PTHR43537">
    <property type="entry name" value="TRANSCRIPTIONAL REGULATOR, GNTR FAMILY"/>
    <property type="match status" value="1"/>
</dbReference>
<evidence type="ECO:0000256" key="3">
    <source>
        <dbReference type="ARBA" id="ARBA00023163"/>
    </source>
</evidence>
<protein>
    <submittedName>
        <fullName evidence="5">FadR family transcriptional regulator</fullName>
    </submittedName>
</protein>
<dbReference type="InterPro" id="IPR008920">
    <property type="entry name" value="TF_FadR/GntR_C"/>
</dbReference>
<dbReference type="EMBL" id="QWEY01000003">
    <property type="protein sequence ID" value="RGP37949.1"/>
    <property type="molecule type" value="Genomic_DNA"/>
</dbReference>
<dbReference type="InterPro" id="IPR011711">
    <property type="entry name" value="GntR_C"/>
</dbReference>
<proteinExistence type="predicted"/>
<dbReference type="Pfam" id="PF00392">
    <property type="entry name" value="GntR"/>
    <property type="match status" value="1"/>
</dbReference>
<dbReference type="Pfam" id="PF07729">
    <property type="entry name" value="FCD"/>
    <property type="match status" value="1"/>
</dbReference>
<dbReference type="InterPro" id="IPR036390">
    <property type="entry name" value="WH_DNA-bd_sf"/>
</dbReference>
<dbReference type="PROSITE" id="PS50949">
    <property type="entry name" value="HTH_GNTR"/>
    <property type="match status" value="1"/>
</dbReference>
<dbReference type="GO" id="GO:0003677">
    <property type="term" value="F:DNA binding"/>
    <property type="evidence" value="ECO:0007669"/>
    <property type="project" value="UniProtKB-KW"/>
</dbReference>
<keyword evidence="1" id="KW-0805">Transcription regulation</keyword>
<dbReference type="GO" id="GO:0003700">
    <property type="term" value="F:DNA-binding transcription factor activity"/>
    <property type="evidence" value="ECO:0007669"/>
    <property type="project" value="InterPro"/>
</dbReference>
<dbReference type="SMART" id="SM00895">
    <property type="entry name" value="FCD"/>
    <property type="match status" value="1"/>
</dbReference>
<evidence type="ECO:0000256" key="1">
    <source>
        <dbReference type="ARBA" id="ARBA00023015"/>
    </source>
</evidence>
<evidence type="ECO:0000256" key="2">
    <source>
        <dbReference type="ARBA" id="ARBA00023125"/>
    </source>
</evidence>
<dbReference type="OrthoDB" id="9028214at2"/>
<dbReference type="Proteomes" id="UP000284547">
    <property type="component" value="Unassembled WGS sequence"/>
</dbReference>
<accession>A0A411Z4H5</accession>
<evidence type="ECO:0000313" key="6">
    <source>
        <dbReference type="Proteomes" id="UP000284547"/>
    </source>
</evidence>
<comment type="caution">
    <text evidence="5">The sequence shown here is derived from an EMBL/GenBank/DDBJ whole genome shotgun (WGS) entry which is preliminary data.</text>
</comment>
<dbReference type="PANTHER" id="PTHR43537:SF5">
    <property type="entry name" value="UXU OPERON TRANSCRIPTIONAL REGULATOR"/>
    <property type="match status" value="1"/>
</dbReference>
<dbReference type="RefSeq" id="WP_118151093.1">
    <property type="nucleotide sequence ID" value="NZ_QWEY01000003.1"/>
</dbReference>
<dbReference type="Gene3D" id="1.20.120.530">
    <property type="entry name" value="GntR ligand-binding domain-like"/>
    <property type="match status" value="1"/>
</dbReference>
<dbReference type="SMART" id="SM00345">
    <property type="entry name" value="HTH_GNTR"/>
    <property type="match status" value="1"/>
</dbReference>
<keyword evidence="2" id="KW-0238">DNA-binding</keyword>
<dbReference type="PRINTS" id="PR00035">
    <property type="entry name" value="HTHGNTR"/>
</dbReference>
<dbReference type="InterPro" id="IPR036388">
    <property type="entry name" value="WH-like_DNA-bd_sf"/>
</dbReference>